<keyword evidence="3 6" id="KW-0378">Hydrolase</keyword>
<evidence type="ECO:0000256" key="2">
    <source>
        <dbReference type="ARBA" id="ARBA00022723"/>
    </source>
</evidence>
<dbReference type="InterPro" id="IPR015341">
    <property type="entry name" value="Glyco_hydro_38_cen"/>
</dbReference>
<dbReference type="SUPFAM" id="SSF88713">
    <property type="entry name" value="Glycoside hydrolase/deacetylase"/>
    <property type="match status" value="1"/>
</dbReference>
<dbReference type="EMBL" id="CZVW01000001">
    <property type="protein sequence ID" value="CUS96370.1"/>
    <property type="molecule type" value="Genomic_DNA"/>
</dbReference>
<dbReference type="InterPro" id="IPR041147">
    <property type="entry name" value="GH38_C"/>
</dbReference>
<dbReference type="Pfam" id="PF01074">
    <property type="entry name" value="Glyco_hydro_38N"/>
    <property type="match status" value="1"/>
</dbReference>
<name>A0A0P1MM43_9BACT</name>
<sequence length="898" mass="104691">MKDKKVTYHFVSQSHWDREWVLSFEEYRVLLVDMWDALFELLESNSGFKHFMTDGQMQMIIDYLEIKPQNFNRIKKLVEDKKLSIGPWYIQIDQFLPSGESHIRNLLLGFEMARRFGEPMKVGYIPDQFGHIAQMPQILNGFDIDTAVIYRGFGGEPGQESSEYIWKSPDESKVLMFHLPKDGYSFGYFAMDDDEMIVQRFERLRKEIDTRAQTSHRLILNGGDHHWPDFKLPYAIKILEEKYPEFDFIHSTLEDYADKVKSEVKLEKLPELLGETRFGLKHAFAVIGGTASSRIYVKQKNYSAQIKLEKILEPLNAFAFVFGCKDRSEIIKQAWLYCLQNQDHDTINGTCVDRVYHEAMTRYLKIEEIFNALTFQIANDLMPYDSKFYKDDVNLFIFNFLPFALDKVIECEVEFHLQDIIVGLNPDVKSPEKGTLVSGFKIFDQDGNEIKYQILDRSERYSLVWGYYEYPHQTLVESFKILLDVKNFPSFGFKKFNIVRVDEFPEYGSGISYGESGDGEFFMENKFLRVEASKDGSLRVFDKEKKIEFDKLNIFEESGDAGDEYNYCFPEKDEIYYSTDIKPEKIEFVETGPLRFALQIKYKMLVPQSTDIHKRSDEKVEMEIVSTVYLEENSKRVDFKTKVNNTARDHRLRVIFDTGIDTNISYADSQFCVVKRTHRKYNWDEYPYEKPLNLEVFQRFVCLQDKSRGFAVFAKGLPEYELSLDKPGRIAITLLRGVGQLSKSNLKTRPGGDAGWKNETPDAQCLGLHEFDYSIYLFKPGDLKDVNLQAELYHNPTFYFKRKQDVESLKLASLFEIESDVAVLSAFKVSEDKKAVILRFYNPLEKFAEARVKLNFKFKEVALAKLNESKISTLTPDVNGTFTVNLSPFKILTLRIEI</sequence>
<dbReference type="GO" id="GO:0046872">
    <property type="term" value="F:metal ion binding"/>
    <property type="evidence" value="ECO:0007669"/>
    <property type="project" value="UniProtKB-KW"/>
</dbReference>
<dbReference type="Gene3D" id="2.60.40.2220">
    <property type="match status" value="1"/>
</dbReference>
<dbReference type="Gene3D" id="2.70.98.30">
    <property type="entry name" value="Golgi alpha-mannosidase II, domain 4"/>
    <property type="match status" value="1"/>
</dbReference>
<reference evidence="7" key="1">
    <citation type="submission" date="2015-11" db="EMBL/GenBank/DDBJ databases">
        <authorList>
            <person name="Varghese N."/>
        </authorList>
    </citation>
    <scope>NUCLEOTIDE SEQUENCE [LARGE SCALE GENOMIC DNA]</scope>
    <source>
        <strain evidence="7">JGI-23</strain>
    </source>
</reference>
<evidence type="ECO:0000256" key="4">
    <source>
        <dbReference type="ARBA" id="ARBA00023295"/>
    </source>
</evidence>
<dbReference type="InterPro" id="IPR028995">
    <property type="entry name" value="Glyco_hydro_57/38_cen_sf"/>
</dbReference>
<gene>
    <name evidence="6" type="ORF">JGI23_00110</name>
</gene>
<dbReference type="SUPFAM" id="SSF88688">
    <property type="entry name" value="Families 57/38 glycoside transferase middle domain"/>
    <property type="match status" value="1"/>
</dbReference>
<dbReference type="AlphaFoldDB" id="A0A0P1MM43"/>
<dbReference type="GO" id="GO:0006013">
    <property type="term" value="P:mannose metabolic process"/>
    <property type="evidence" value="ECO:0007669"/>
    <property type="project" value="InterPro"/>
</dbReference>
<keyword evidence="4" id="KW-0326">Glycosidase</keyword>
<dbReference type="Pfam" id="PF17677">
    <property type="entry name" value="Glyco_hydro38C2"/>
    <property type="match status" value="1"/>
</dbReference>
<dbReference type="Proteomes" id="UP000199197">
    <property type="component" value="Unassembled WGS sequence"/>
</dbReference>
<dbReference type="PANTHER" id="PTHR46017:SF2">
    <property type="entry name" value="MANNOSYLGLYCERATE HYDROLASE"/>
    <property type="match status" value="1"/>
</dbReference>
<accession>A0A0P1MM43</accession>
<keyword evidence="2" id="KW-0479">Metal-binding</keyword>
<dbReference type="GO" id="GO:0030246">
    <property type="term" value="F:carbohydrate binding"/>
    <property type="evidence" value="ECO:0007669"/>
    <property type="project" value="InterPro"/>
</dbReference>
<evidence type="ECO:0000256" key="3">
    <source>
        <dbReference type="ARBA" id="ARBA00022801"/>
    </source>
</evidence>
<dbReference type="SMART" id="SM00872">
    <property type="entry name" value="Alpha-mann_mid"/>
    <property type="match status" value="1"/>
</dbReference>
<organism evidence="6 7">
    <name type="scientific">Candidatus Chryseopegocella kryptomonas</name>
    <dbReference type="NCBI Taxonomy" id="1633643"/>
    <lineage>
        <taxon>Bacteria</taxon>
        <taxon>Pseudomonadati</taxon>
        <taxon>Candidatus Kryptoniota</taxon>
        <taxon>Candidatus Chryseopegocella</taxon>
    </lineage>
</organism>
<dbReference type="Gene3D" id="1.20.1270.50">
    <property type="entry name" value="Glycoside hydrolase family 38, central domain"/>
    <property type="match status" value="1"/>
</dbReference>
<feature type="domain" description="Glycoside hydrolase family 38 central" evidence="5">
    <location>
        <begin position="290"/>
        <end position="363"/>
    </location>
</feature>
<dbReference type="InterPro" id="IPR000602">
    <property type="entry name" value="Glyco_hydro_38_N"/>
</dbReference>
<dbReference type="InterPro" id="IPR027291">
    <property type="entry name" value="Glyco_hydro_38_N_sf"/>
</dbReference>
<dbReference type="InterPro" id="IPR011330">
    <property type="entry name" value="Glyco_hydro/deAcase_b/a-brl"/>
</dbReference>
<evidence type="ECO:0000256" key="1">
    <source>
        <dbReference type="ARBA" id="ARBA00009792"/>
    </source>
</evidence>
<protein>
    <submittedName>
        <fullName evidence="6">Mannosylglycerate hydrolase</fullName>
    </submittedName>
</protein>
<comment type="similarity">
    <text evidence="1">Belongs to the glycosyl hydrolase 38 family.</text>
</comment>
<dbReference type="Gene3D" id="3.20.110.10">
    <property type="entry name" value="Glycoside hydrolase 38, N terminal domain"/>
    <property type="match status" value="1"/>
</dbReference>
<dbReference type="GO" id="GO:0004559">
    <property type="term" value="F:alpha-mannosidase activity"/>
    <property type="evidence" value="ECO:0007669"/>
    <property type="project" value="InterPro"/>
</dbReference>
<dbReference type="Pfam" id="PF07748">
    <property type="entry name" value="Glyco_hydro_38C"/>
    <property type="match status" value="1"/>
</dbReference>
<dbReference type="RefSeq" id="WP_092346818.1">
    <property type="nucleotide sequence ID" value="NZ_CZVW01000001.1"/>
</dbReference>
<dbReference type="GO" id="GO:0009313">
    <property type="term" value="P:oligosaccharide catabolic process"/>
    <property type="evidence" value="ECO:0007669"/>
    <property type="project" value="TreeGrafter"/>
</dbReference>
<proteinExistence type="inferred from homology"/>
<dbReference type="SUPFAM" id="SSF74650">
    <property type="entry name" value="Galactose mutarotase-like"/>
    <property type="match status" value="1"/>
</dbReference>
<dbReference type="InterPro" id="IPR011013">
    <property type="entry name" value="Gal_mutarotase_sf_dom"/>
</dbReference>
<dbReference type="Pfam" id="PF09261">
    <property type="entry name" value="Alpha-mann_mid"/>
    <property type="match status" value="1"/>
</dbReference>
<evidence type="ECO:0000313" key="6">
    <source>
        <dbReference type="EMBL" id="CUS96370.1"/>
    </source>
</evidence>
<keyword evidence="7" id="KW-1185">Reference proteome</keyword>
<dbReference type="Gene3D" id="2.60.40.2210">
    <property type="match status" value="1"/>
</dbReference>
<dbReference type="PANTHER" id="PTHR46017">
    <property type="entry name" value="ALPHA-MANNOSIDASE 2C1"/>
    <property type="match status" value="1"/>
</dbReference>
<dbReference type="InterPro" id="IPR011682">
    <property type="entry name" value="Glyco_hydro_38_C"/>
</dbReference>
<dbReference type="InterPro" id="IPR037094">
    <property type="entry name" value="Glyco_hydro_38_cen_sf"/>
</dbReference>
<dbReference type="OrthoDB" id="9764050at2"/>
<evidence type="ECO:0000313" key="7">
    <source>
        <dbReference type="Proteomes" id="UP000199197"/>
    </source>
</evidence>
<evidence type="ECO:0000259" key="5">
    <source>
        <dbReference type="SMART" id="SM00872"/>
    </source>
</evidence>